<proteinExistence type="predicted"/>
<evidence type="ECO:0000313" key="1">
    <source>
        <dbReference type="EMBL" id="TCS82134.1"/>
    </source>
</evidence>
<gene>
    <name evidence="1" type="ORF">EDD72_11070</name>
</gene>
<keyword evidence="2" id="KW-1185">Reference proteome</keyword>
<dbReference type="RefSeq" id="WP_132768997.1">
    <property type="nucleotide sequence ID" value="NZ_SMAB01000010.1"/>
</dbReference>
<accession>A0A4R3KFI4</accession>
<dbReference type="EMBL" id="SMAB01000010">
    <property type="protein sequence ID" value="TCS82134.1"/>
    <property type="molecule type" value="Genomic_DNA"/>
</dbReference>
<evidence type="ECO:0000313" key="2">
    <source>
        <dbReference type="Proteomes" id="UP000295788"/>
    </source>
</evidence>
<dbReference type="AlphaFoldDB" id="A0A4R3KFI4"/>
<sequence length="137" mass="15898">MLRKGHLQLDIFPEVYINVEELIPPKVIEPSIPEGETELVITGYHVTEENYGYYHQGKKRVTITFSNEQGQTFSQTYYIDKYNPNLAKFIYQVLGNIPEGEFSLKTLKGRKIRAFLYHNYTNEGRGYVNIASCEPIE</sequence>
<organism evidence="1 2">
    <name type="scientific">Tepidibacillus fermentans</name>
    <dbReference type="NCBI Taxonomy" id="1281767"/>
    <lineage>
        <taxon>Bacteria</taxon>
        <taxon>Bacillati</taxon>
        <taxon>Bacillota</taxon>
        <taxon>Bacilli</taxon>
        <taxon>Bacillales</taxon>
        <taxon>Bacillaceae</taxon>
        <taxon>Tepidibacillus</taxon>
    </lineage>
</organism>
<name>A0A4R3KFI4_9BACI</name>
<dbReference type="Proteomes" id="UP000295788">
    <property type="component" value="Unassembled WGS sequence"/>
</dbReference>
<protein>
    <submittedName>
        <fullName evidence="1">Uncharacterized protein</fullName>
    </submittedName>
</protein>
<comment type="caution">
    <text evidence="1">The sequence shown here is derived from an EMBL/GenBank/DDBJ whole genome shotgun (WGS) entry which is preliminary data.</text>
</comment>
<reference evidence="1 2" key="1">
    <citation type="submission" date="2019-03" db="EMBL/GenBank/DDBJ databases">
        <title>Genomic Encyclopedia of Type Strains, Phase IV (KMG-IV): sequencing the most valuable type-strain genomes for metagenomic binning, comparative biology and taxonomic classification.</title>
        <authorList>
            <person name="Goeker M."/>
        </authorList>
    </citation>
    <scope>NUCLEOTIDE SEQUENCE [LARGE SCALE GENOMIC DNA]</scope>
    <source>
        <strain evidence="1 2">DSM 23802</strain>
    </source>
</reference>